<keyword evidence="2" id="KW-1185">Reference proteome</keyword>
<dbReference type="AlphaFoldDB" id="A0A9P5S6U5"/>
<dbReference type="InterPro" id="IPR036047">
    <property type="entry name" value="F-box-like_dom_sf"/>
</dbReference>
<evidence type="ECO:0000313" key="1">
    <source>
        <dbReference type="EMBL" id="KAF9154792.1"/>
    </source>
</evidence>
<organism evidence="1 2">
    <name type="scientific">Linnemannia schmuckeri</name>
    <dbReference type="NCBI Taxonomy" id="64567"/>
    <lineage>
        <taxon>Eukaryota</taxon>
        <taxon>Fungi</taxon>
        <taxon>Fungi incertae sedis</taxon>
        <taxon>Mucoromycota</taxon>
        <taxon>Mortierellomycotina</taxon>
        <taxon>Mortierellomycetes</taxon>
        <taxon>Mortierellales</taxon>
        <taxon>Mortierellaceae</taxon>
        <taxon>Linnemannia</taxon>
    </lineage>
</organism>
<dbReference type="OrthoDB" id="2437965at2759"/>
<dbReference type="EMBL" id="JAAAUQ010000097">
    <property type="protein sequence ID" value="KAF9154792.1"/>
    <property type="molecule type" value="Genomic_DNA"/>
</dbReference>
<name>A0A9P5S6U5_9FUNG</name>
<gene>
    <name evidence="1" type="ORF">BG015_011974</name>
</gene>
<dbReference type="Proteomes" id="UP000748756">
    <property type="component" value="Unassembled WGS sequence"/>
</dbReference>
<sequence length="235" mass="26153">MQPAQEVPLTSPLGLAHIQARIASFLGGKDALSCMCVSRDWFHDFAPSVWHTIDFAKDSIAFATIAPEVLDKHGDLISQALNITTEDQLESLQSTNVDSLKRIEALVTISCVYHQLLSDTIRRNRGSVQSIAIHGLPPNPDTLEEQWKHLHTLVASFGQVWDADPNGTSAPPLLAHFPLLKEWALLRRLRTSSPALLMVSSLAPFLLKFLLRQQFLVGLSSGITHIRFDYQYGHQ</sequence>
<accession>A0A9P5S6U5</accession>
<comment type="caution">
    <text evidence="1">The sequence shown here is derived from an EMBL/GenBank/DDBJ whole genome shotgun (WGS) entry which is preliminary data.</text>
</comment>
<reference evidence="1" key="1">
    <citation type="journal article" date="2020" name="Fungal Divers.">
        <title>Resolving the Mortierellaceae phylogeny through synthesis of multi-gene phylogenetics and phylogenomics.</title>
        <authorList>
            <person name="Vandepol N."/>
            <person name="Liber J."/>
            <person name="Desiro A."/>
            <person name="Na H."/>
            <person name="Kennedy M."/>
            <person name="Barry K."/>
            <person name="Grigoriev I.V."/>
            <person name="Miller A.N."/>
            <person name="O'Donnell K."/>
            <person name="Stajich J.E."/>
            <person name="Bonito G."/>
        </authorList>
    </citation>
    <scope>NUCLEOTIDE SEQUENCE</scope>
    <source>
        <strain evidence="1">NRRL 6426</strain>
    </source>
</reference>
<protein>
    <recommendedName>
        <fullName evidence="3">F-box domain-containing protein</fullName>
    </recommendedName>
</protein>
<evidence type="ECO:0008006" key="3">
    <source>
        <dbReference type="Google" id="ProtNLM"/>
    </source>
</evidence>
<evidence type="ECO:0000313" key="2">
    <source>
        <dbReference type="Proteomes" id="UP000748756"/>
    </source>
</evidence>
<proteinExistence type="predicted"/>
<dbReference type="SUPFAM" id="SSF81383">
    <property type="entry name" value="F-box domain"/>
    <property type="match status" value="1"/>
</dbReference>